<sequence>MHFDPLRKHLQNLDCYSVNFVVCHINRKRKFLQDVNLQASLEELKKLELPEMDTYSLGHLVRSLQLRMGNYHLSKVHRVSLLIYGVRGFHNRAEMLRYLDHSLKSEDTTIDMMSEQQLCE</sequence>
<proteinExistence type="predicted"/>
<organism evidence="3">
    <name type="scientific">Onchocerca flexuosa</name>
    <dbReference type="NCBI Taxonomy" id="387005"/>
    <lineage>
        <taxon>Eukaryota</taxon>
        <taxon>Metazoa</taxon>
        <taxon>Ecdysozoa</taxon>
        <taxon>Nematoda</taxon>
        <taxon>Chromadorea</taxon>
        <taxon>Rhabditida</taxon>
        <taxon>Spirurina</taxon>
        <taxon>Spiruromorpha</taxon>
        <taxon>Filarioidea</taxon>
        <taxon>Onchocercidae</taxon>
        <taxon>Onchocerca</taxon>
    </lineage>
</organism>
<protein>
    <submittedName>
        <fullName evidence="3">CRAL-TRIO domain-containing protein</fullName>
    </submittedName>
</protein>
<reference evidence="3" key="1">
    <citation type="submission" date="2016-06" db="UniProtKB">
        <authorList>
            <consortium name="WormBaseParasite"/>
        </authorList>
    </citation>
    <scope>IDENTIFICATION</scope>
</reference>
<reference evidence="1 2" key="2">
    <citation type="submission" date="2018-11" db="EMBL/GenBank/DDBJ databases">
        <authorList>
            <consortium name="Pathogen Informatics"/>
        </authorList>
    </citation>
    <scope>NUCLEOTIDE SEQUENCE [LARGE SCALE GENOMIC DNA]</scope>
</reference>
<dbReference type="EMBL" id="UZAJ01014212">
    <property type="protein sequence ID" value="VDO69513.1"/>
    <property type="molecule type" value="Genomic_DNA"/>
</dbReference>
<dbReference type="AlphaFoldDB" id="A0A183HSV0"/>
<accession>A0A183HSV0</accession>
<gene>
    <name evidence="1" type="ORF">OFLC_LOCUS10562</name>
</gene>
<dbReference type="WBParaSite" id="OFLC_0001056201-mRNA-1">
    <property type="protein sequence ID" value="OFLC_0001056201-mRNA-1"/>
    <property type="gene ID" value="OFLC_0001056201"/>
</dbReference>
<evidence type="ECO:0000313" key="2">
    <source>
        <dbReference type="Proteomes" id="UP000267606"/>
    </source>
</evidence>
<keyword evidence="2" id="KW-1185">Reference proteome</keyword>
<dbReference type="Proteomes" id="UP000267606">
    <property type="component" value="Unassembled WGS sequence"/>
</dbReference>
<evidence type="ECO:0000313" key="3">
    <source>
        <dbReference type="WBParaSite" id="OFLC_0001056201-mRNA-1"/>
    </source>
</evidence>
<evidence type="ECO:0000313" key="1">
    <source>
        <dbReference type="EMBL" id="VDO69513.1"/>
    </source>
</evidence>
<name>A0A183HSV0_9BILA</name>